<protein>
    <submittedName>
        <fullName evidence="2">Uncharacterized protein</fullName>
    </submittedName>
</protein>
<sequence length="162" mass="17325">MGAAIKGKEAARKAAKASIAKLQQRAAANIEALVRDIDEHIKSLTPVHTGQAVRNYIWTTGRPFDGVYEAIDNGPTGHTNSMALGSEPRRPPNEEAAARSLDTINFRNPFTTIYLTNNAPNIEGLELGLLPGAPMVSRSPAGMFGMVNSFVNAKIRAKGILS</sequence>
<gene>
    <name evidence="2" type="ORF">LAV_00013</name>
</gene>
<evidence type="ECO:0000256" key="1">
    <source>
        <dbReference type="SAM" id="MobiDB-lite"/>
    </source>
</evidence>
<dbReference type="OrthoDB" id="19566at10239"/>
<evidence type="ECO:0000313" key="2">
    <source>
        <dbReference type="EMBL" id="ARK07413.1"/>
    </source>
</evidence>
<proteinExistence type="predicted"/>
<reference evidence="2 3" key="1">
    <citation type="submission" date="2017-02" db="EMBL/GenBank/DDBJ databases">
        <title>The first characterized phage against a member of the ecologically important #sphingomonads reveals high dissimilarity against all other known phages.</title>
        <authorList>
            <person name="Nielsen T.K."/>
            <person name="Carstens A.B."/>
            <person name="Kot W."/>
            <person name="Lametsch R."/>
            <person name="Neve H."/>
            <person name="Hansen L.H."/>
        </authorList>
    </citation>
    <scope>NUCLEOTIDE SEQUENCE [LARGE SCALE GENOMIC DNA]</scope>
</reference>
<name>A0A1W6DWW7_9CAUD</name>
<feature type="region of interest" description="Disordered" evidence="1">
    <location>
        <begin position="75"/>
        <end position="95"/>
    </location>
</feature>
<accession>A0A1W6DWW7</accession>
<organism evidence="2 3">
    <name type="scientific">Sphingobium phage Lacusarx</name>
    <dbReference type="NCBI Taxonomy" id="1980139"/>
    <lineage>
        <taxon>Viruses</taxon>
        <taxon>Duplodnaviria</taxon>
        <taxon>Heunggongvirae</taxon>
        <taxon>Uroviricota</taxon>
        <taxon>Caudoviricetes</taxon>
        <taxon>Lacusarxvirus</taxon>
        <taxon>Lacusarxvirus lacusarx</taxon>
    </lineage>
</organism>
<evidence type="ECO:0000313" key="3">
    <source>
        <dbReference type="Proteomes" id="UP000223906"/>
    </source>
</evidence>
<dbReference type="Proteomes" id="UP000223906">
    <property type="component" value="Segment"/>
</dbReference>
<keyword evidence="3" id="KW-1185">Reference proteome</keyword>
<dbReference type="EMBL" id="KY629563">
    <property type="protein sequence ID" value="ARK07413.1"/>
    <property type="molecule type" value="Genomic_DNA"/>
</dbReference>